<dbReference type="Pfam" id="PF13181">
    <property type="entry name" value="TPR_8"/>
    <property type="match status" value="2"/>
</dbReference>
<feature type="coiled-coil region" evidence="1">
    <location>
        <begin position="55"/>
        <end position="82"/>
    </location>
</feature>
<name>A0A3B0UAH4_9ZZZZ</name>
<keyword evidence="1" id="KW-0175">Coiled coil</keyword>
<dbReference type="InterPro" id="IPR011990">
    <property type="entry name" value="TPR-like_helical_dom_sf"/>
</dbReference>
<evidence type="ECO:0000256" key="1">
    <source>
        <dbReference type="SAM" id="Coils"/>
    </source>
</evidence>
<dbReference type="GO" id="GO:0035269">
    <property type="term" value="P:protein O-linked glycosylation via mannose"/>
    <property type="evidence" value="ECO:0007669"/>
    <property type="project" value="TreeGrafter"/>
</dbReference>
<feature type="non-terminal residue" evidence="2">
    <location>
        <position position="1"/>
    </location>
</feature>
<dbReference type="SMART" id="SM00028">
    <property type="entry name" value="TPR"/>
    <property type="match status" value="9"/>
</dbReference>
<dbReference type="PANTHER" id="PTHR44216:SF3">
    <property type="entry name" value="PROTEIN O-MANNOSYL-TRANSFERASE TMTC2"/>
    <property type="match status" value="1"/>
</dbReference>
<dbReference type="Gene3D" id="1.25.40.10">
    <property type="entry name" value="Tetratricopeptide repeat domain"/>
    <property type="match status" value="2"/>
</dbReference>
<gene>
    <name evidence="2" type="ORF">MNBD_BACTEROID01-2562</name>
</gene>
<sequence length="830" mass="94624">QKAYDEAIARADRNFNREVFDAARLGYNQALSAKPGEAYPAEMVAKIDSIEGARARLLAEQKAGEAARLKALEEQRNKAYDEFIAMADAHFSNKEYNVASNGYKSALEVKPNEAYPQQRIAEIKGILARLAKAQKAYDEAIARADRNFNREVFDAARSGYNQALLVKPGEAYPAEMVARIDSIEGARARLLAEQQAGEAARLKALEERRNKAYNEAIAMGDAHFSNKRYDAASNEYKSALDVKPGEAYPQQRIAEIEGILAQQAEAQKAYDEAIARADKAFARAAYPEAQNGYNEALAIKPSEEYPKAQLLKISHFIEEIAKKQELERSYITAIEQADSLYNSKQFELSITSYEQALTLKPNEKYPKAQIEAARVNILELAKLQERQNARNQAYLNAIEKADNEFNARNFARAESGYNNALTIKPGEDYPKKQLAKIAEARRQAILGQYNKIVAGADTDFKNKQYQDARKKYSNALVIIPKDAYAVSRIAEIDNIIESMAAAERERKRIQQDYMLAISQADEAFGLEQYTKANNFYTLALTLKPSETYPAEKVEEIKQILERRKTDEKYRNILIAAYSLYQMKNYPDSRDEYVKALAIKPNEAYPKSQISKIDKILLEQERARLIAKQQATQSVTKQQEEVPVAQVETISRKQYVNSEMQQAYDGYIKSADMAFDMKEYNVARFYYREALGIIPDEPHPTGRLREIKKIIDGRMFDRLEREYQQWIDKADEALIGGELAIARAYYNRALGVKSQEQYPRARLDEIASRLQQQRGQQNLKEYQDLISIADKTLTERNYTVARFYYMKALHLRPSESYPKEQIKKIGRALGH</sequence>
<dbReference type="EMBL" id="UOEP01000198">
    <property type="protein sequence ID" value="VAW23492.1"/>
    <property type="molecule type" value="Genomic_DNA"/>
</dbReference>
<evidence type="ECO:0000313" key="2">
    <source>
        <dbReference type="EMBL" id="VAW23492.1"/>
    </source>
</evidence>
<proteinExistence type="predicted"/>
<dbReference type="SUPFAM" id="SSF81901">
    <property type="entry name" value="HCP-like"/>
    <property type="match status" value="1"/>
</dbReference>
<dbReference type="InterPro" id="IPR052384">
    <property type="entry name" value="TMTC_O-mannosyltransferase"/>
</dbReference>
<dbReference type="InterPro" id="IPR019734">
    <property type="entry name" value="TPR_rpt"/>
</dbReference>
<dbReference type="SUPFAM" id="SSF48452">
    <property type="entry name" value="TPR-like"/>
    <property type="match status" value="2"/>
</dbReference>
<accession>A0A3B0UAH4</accession>
<dbReference type="PROSITE" id="PS50005">
    <property type="entry name" value="TPR"/>
    <property type="match status" value="2"/>
</dbReference>
<dbReference type="GO" id="GO:0000030">
    <property type="term" value="F:mannosyltransferase activity"/>
    <property type="evidence" value="ECO:0007669"/>
    <property type="project" value="TreeGrafter"/>
</dbReference>
<organism evidence="2">
    <name type="scientific">hydrothermal vent metagenome</name>
    <dbReference type="NCBI Taxonomy" id="652676"/>
    <lineage>
        <taxon>unclassified sequences</taxon>
        <taxon>metagenomes</taxon>
        <taxon>ecological metagenomes</taxon>
    </lineage>
</organism>
<feature type="coiled-coil region" evidence="1">
    <location>
        <begin position="492"/>
        <end position="519"/>
    </location>
</feature>
<reference evidence="2" key="1">
    <citation type="submission" date="2018-06" db="EMBL/GenBank/DDBJ databases">
        <authorList>
            <person name="Zhirakovskaya E."/>
        </authorList>
    </citation>
    <scope>NUCLEOTIDE SEQUENCE</scope>
</reference>
<dbReference type="PANTHER" id="PTHR44216">
    <property type="entry name" value="PROTEIN O-MANNOSYL-TRANSFERASE TMTC2"/>
    <property type="match status" value="1"/>
</dbReference>
<protein>
    <submittedName>
        <fullName evidence="2">Uncharacterized protein</fullName>
    </submittedName>
</protein>
<dbReference type="AlphaFoldDB" id="A0A3B0UAH4"/>
<dbReference type="GO" id="GO:0005789">
    <property type="term" value="C:endoplasmic reticulum membrane"/>
    <property type="evidence" value="ECO:0007669"/>
    <property type="project" value="TreeGrafter"/>
</dbReference>